<evidence type="ECO:0000256" key="1">
    <source>
        <dbReference type="SAM" id="MobiDB-lite"/>
    </source>
</evidence>
<feature type="region of interest" description="Disordered" evidence="1">
    <location>
        <begin position="222"/>
        <end position="255"/>
    </location>
</feature>
<sequence>MDPTTWEAAEWGAFGQVGALVVATIAGVLVWLQVRHGRQVREDQTRPYVIVDFEFRGIAVMITVSNIGTTPATDVRITFDRPLESPTQGLNANRFALFSEPIPMLAPGRKINVLFGKGPDFFPADESVPLRYVATVTYKTLDEGQRPWWHRERRPYDDPPLVLDLQPFKYTAIDRDDLHNIAEKIKGIEQIMSRWTSRGRLNVNTITQAEVSAEDVEFLEAHRAERASNQGEESAPQPRSGLRGWISKVRGREKG</sequence>
<evidence type="ECO:0000313" key="3">
    <source>
        <dbReference type="EMBL" id="RHW23639.1"/>
    </source>
</evidence>
<evidence type="ECO:0000313" key="4">
    <source>
        <dbReference type="Proteomes" id="UP000283644"/>
    </source>
</evidence>
<dbReference type="RefSeq" id="WP_118928745.1">
    <property type="nucleotide sequence ID" value="NZ_QXGH01000043.1"/>
</dbReference>
<name>A0A417XT50_9ACTN</name>
<keyword evidence="4" id="KW-1185">Reference proteome</keyword>
<accession>A0A417XT50</accession>
<comment type="caution">
    <text evidence="3">The sequence shown here is derived from an EMBL/GenBank/DDBJ whole genome shotgun (WGS) entry which is preliminary data.</text>
</comment>
<dbReference type="Proteomes" id="UP000283644">
    <property type="component" value="Unassembled WGS sequence"/>
</dbReference>
<feature type="transmembrane region" description="Helical" evidence="2">
    <location>
        <begin position="12"/>
        <end position="32"/>
    </location>
</feature>
<keyword evidence="2" id="KW-1133">Transmembrane helix</keyword>
<dbReference type="EMBL" id="QXGH01000043">
    <property type="protein sequence ID" value="RHW23639.1"/>
    <property type="molecule type" value="Genomic_DNA"/>
</dbReference>
<reference evidence="3 4" key="1">
    <citation type="submission" date="2018-09" db="EMBL/GenBank/DDBJ databases">
        <title>Genome sequencing of Nocardioides immobilis CCTCC AB 2017083 for comparison to Nocardioides silvaticus.</title>
        <authorList>
            <person name="Li C."/>
            <person name="Wang G."/>
        </authorList>
    </citation>
    <scope>NUCLEOTIDE SEQUENCE [LARGE SCALE GENOMIC DNA]</scope>
    <source>
        <strain evidence="3 4">CCTCC AB 2017083</strain>
    </source>
</reference>
<protein>
    <submittedName>
        <fullName evidence="3">Uncharacterized protein</fullName>
    </submittedName>
</protein>
<organism evidence="3 4">
    <name type="scientific">Nocardioides immobilis</name>
    <dbReference type="NCBI Taxonomy" id="2049295"/>
    <lineage>
        <taxon>Bacteria</taxon>
        <taxon>Bacillati</taxon>
        <taxon>Actinomycetota</taxon>
        <taxon>Actinomycetes</taxon>
        <taxon>Propionibacteriales</taxon>
        <taxon>Nocardioidaceae</taxon>
        <taxon>Nocardioides</taxon>
    </lineage>
</organism>
<keyword evidence="2" id="KW-0472">Membrane</keyword>
<gene>
    <name evidence="3" type="ORF">D0Z08_28885</name>
</gene>
<dbReference type="OrthoDB" id="3781813at2"/>
<proteinExistence type="predicted"/>
<keyword evidence="2" id="KW-0812">Transmembrane</keyword>
<dbReference type="AlphaFoldDB" id="A0A417XT50"/>
<evidence type="ECO:0000256" key="2">
    <source>
        <dbReference type="SAM" id="Phobius"/>
    </source>
</evidence>